<dbReference type="Proteomes" id="UP000238442">
    <property type="component" value="Chromosome"/>
</dbReference>
<name>A0A2S0HX42_9FLAO</name>
<gene>
    <name evidence="2" type="ORF">C5O00_08420</name>
</gene>
<dbReference type="RefSeq" id="WP_105216439.1">
    <property type="nucleotide sequence ID" value="NZ_CP027062.1"/>
</dbReference>
<dbReference type="OrthoDB" id="1450420at2"/>
<dbReference type="EMBL" id="CP027062">
    <property type="protein sequence ID" value="AVI51198.1"/>
    <property type="molecule type" value="Genomic_DNA"/>
</dbReference>
<keyword evidence="1" id="KW-1133">Transmembrane helix</keyword>
<proteinExistence type="predicted"/>
<dbReference type="KEGG" id="aue:C5O00_08420"/>
<evidence type="ECO:0000313" key="2">
    <source>
        <dbReference type="EMBL" id="AVI51198.1"/>
    </source>
</evidence>
<evidence type="ECO:0000313" key="3">
    <source>
        <dbReference type="Proteomes" id="UP000238442"/>
    </source>
</evidence>
<feature type="transmembrane region" description="Helical" evidence="1">
    <location>
        <begin position="45"/>
        <end position="66"/>
    </location>
</feature>
<dbReference type="AlphaFoldDB" id="A0A2S0HX42"/>
<protein>
    <submittedName>
        <fullName evidence="2">Uncharacterized protein</fullName>
    </submittedName>
</protein>
<organism evidence="2 3">
    <name type="scientific">Pukyongia salina</name>
    <dbReference type="NCBI Taxonomy" id="2094025"/>
    <lineage>
        <taxon>Bacteria</taxon>
        <taxon>Pseudomonadati</taxon>
        <taxon>Bacteroidota</taxon>
        <taxon>Flavobacteriia</taxon>
        <taxon>Flavobacteriales</taxon>
        <taxon>Flavobacteriaceae</taxon>
        <taxon>Pukyongia</taxon>
    </lineage>
</organism>
<keyword evidence="1" id="KW-0812">Transmembrane</keyword>
<keyword evidence="1" id="KW-0472">Membrane</keyword>
<evidence type="ECO:0000256" key="1">
    <source>
        <dbReference type="SAM" id="Phobius"/>
    </source>
</evidence>
<feature type="transmembrane region" description="Helical" evidence="1">
    <location>
        <begin position="12"/>
        <end position="33"/>
    </location>
</feature>
<reference evidence="2 3" key="1">
    <citation type="submission" date="2018-02" db="EMBL/GenBank/DDBJ databases">
        <title>Genomic analysis of the strain RR4-38 isolated from a seawater recirculating aquaculture system.</title>
        <authorList>
            <person name="Kim Y.-S."/>
            <person name="Jang Y.H."/>
            <person name="Kim K.-H."/>
        </authorList>
    </citation>
    <scope>NUCLEOTIDE SEQUENCE [LARGE SCALE GENOMIC DNA]</scope>
    <source>
        <strain evidence="2 3">RR4-38</strain>
    </source>
</reference>
<keyword evidence="3" id="KW-1185">Reference proteome</keyword>
<accession>A0A2S0HX42</accession>
<sequence>MFKRVLAQKGFWRSVVSLALAFAILFMIIKWAIEGFSMAYFTEQNPLFFLLGILAAGLVYGFFVTFGKFRAKLKKEDLKK</sequence>